<keyword evidence="2" id="KW-0472">Membrane</keyword>
<evidence type="ECO:0000256" key="1">
    <source>
        <dbReference type="SAM" id="MobiDB-lite"/>
    </source>
</evidence>
<dbReference type="Proteomes" id="UP001558652">
    <property type="component" value="Unassembled WGS sequence"/>
</dbReference>
<gene>
    <name evidence="3" type="ORF">AAG570_001665</name>
</gene>
<feature type="region of interest" description="Disordered" evidence="1">
    <location>
        <begin position="178"/>
        <end position="221"/>
    </location>
</feature>
<keyword evidence="4" id="KW-1185">Reference proteome</keyword>
<sequence>MASKRRNTFYENKKQETMDPSDTNLFNVMVYIKIGIFIVVYRLLLCARWSEPVLANRHHQRCCLGQTTELMGKQEVILLSEEPKSTEYSGMVLPLMPTKLEGHREVPLHIPVNPEEDPPSYQDEVINSDIQNPRTGRWGFTLGSGQQQTYQQQQLQQQLLQPQQQQLFQPQQQQQVYQPQQQQQPQQFYQPQQQQQPQQFLQPEQQQQQQPQQFYQPQQQQSFEPQQQLYYQMQDDQALNQPQGQHSLQRLLSDRQQLQENYGSGYSDFEASGTQATVLGGGQGGAAKLHLLADVAGGREYGTGHSEYVSASHIQSSAVAGGHKVTIVSHVDHHEN</sequence>
<proteinExistence type="predicted"/>
<name>A0ABD0Y968_9HEMI</name>
<keyword evidence="2" id="KW-1133">Transmembrane helix</keyword>
<comment type="caution">
    <text evidence="3">The sequence shown here is derived from an EMBL/GenBank/DDBJ whole genome shotgun (WGS) entry which is preliminary data.</text>
</comment>
<reference evidence="3 4" key="1">
    <citation type="submission" date="2024-07" db="EMBL/GenBank/DDBJ databases">
        <title>Chromosome-level genome assembly of the water stick insect Ranatra chinensis (Heteroptera: Nepidae).</title>
        <authorList>
            <person name="Liu X."/>
        </authorList>
    </citation>
    <scope>NUCLEOTIDE SEQUENCE [LARGE SCALE GENOMIC DNA]</scope>
    <source>
        <strain evidence="3">Cailab_2021Rc</strain>
        <tissue evidence="3">Muscle</tissue>
    </source>
</reference>
<dbReference type="AlphaFoldDB" id="A0ABD0Y968"/>
<protein>
    <submittedName>
        <fullName evidence="3">Uncharacterized protein</fullName>
    </submittedName>
</protein>
<organism evidence="3 4">
    <name type="scientific">Ranatra chinensis</name>
    <dbReference type="NCBI Taxonomy" id="642074"/>
    <lineage>
        <taxon>Eukaryota</taxon>
        <taxon>Metazoa</taxon>
        <taxon>Ecdysozoa</taxon>
        <taxon>Arthropoda</taxon>
        <taxon>Hexapoda</taxon>
        <taxon>Insecta</taxon>
        <taxon>Pterygota</taxon>
        <taxon>Neoptera</taxon>
        <taxon>Paraneoptera</taxon>
        <taxon>Hemiptera</taxon>
        <taxon>Heteroptera</taxon>
        <taxon>Panheteroptera</taxon>
        <taxon>Nepomorpha</taxon>
        <taxon>Nepidae</taxon>
        <taxon>Ranatrinae</taxon>
        <taxon>Ranatra</taxon>
    </lineage>
</organism>
<evidence type="ECO:0000313" key="3">
    <source>
        <dbReference type="EMBL" id="KAL1123895.1"/>
    </source>
</evidence>
<feature type="region of interest" description="Disordered" evidence="1">
    <location>
        <begin position="112"/>
        <end position="142"/>
    </location>
</feature>
<feature type="transmembrane region" description="Helical" evidence="2">
    <location>
        <begin position="25"/>
        <end position="44"/>
    </location>
</feature>
<evidence type="ECO:0000256" key="2">
    <source>
        <dbReference type="SAM" id="Phobius"/>
    </source>
</evidence>
<evidence type="ECO:0000313" key="4">
    <source>
        <dbReference type="Proteomes" id="UP001558652"/>
    </source>
</evidence>
<keyword evidence="2" id="KW-0812">Transmembrane</keyword>
<accession>A0ABD0Y968</accession>
<dbReference type="EMBL" id="JBFDAA010000011">
    <property type="protein sequence ID" value="KAL1123895.1"/>
    <property type="molecule type" value="Genomic_DNA"/>
</dbReference>